<comment type="caution">
    <text evidence="3">The sequence shown here is derived from an EMBL/GenBank/DDBJ whole genome shotgun (WGS) entry which is preliminary data.</text>
</comment>
<organism evidence="3 4">
    <name type="scientific">Pleuronectes platessa</name>
    <name type="common">European plaice</name>
    <dbReference type="NCBI Taxonomy" id="8262"/>
    <lineage>
        <taxon>Eukaryota</taxon>
        <taxon>Metazoa</taxon>
        <taxon>Chordata</taxon>
        <taxon>Craniata</taxon>
        <taxon>Vertebrata</taxon>
        <taxon>Euteleostomi</taxon>
        <taxon>Actinopterygii</taxon>
        <taxon>Neopterygii</taxon>
        <taxon>Teleostei</taxon>
        <taxon>Neoteleostei</taxon>
        <taxon>Acanthomorphata</taxon>
        <taxon>Carangaria</taxon>
        <taxon>Pleuronectiformes</taxon>
        <taxon>Pleuronectoidei</taxon>
        <taxon>Pleuronectidae</taxon>
        <taxon>Pleuronectes</taxon>
    </lineage>
</organism>
<evidence type="ECO:0000313" key="3">
    <source>
        <dbReference type="EMBL" id="CAB1420468.1"/>
    </source>
</evidence>
<reference evidence="3" key="1">
    <citation type="submission" date="2020-03" db="EMBL/GenBank/DDBJ databases">
        <authorList>
            <person name="Weist P."/>
        </authorList>
    </citation>
    <scope>NUCLEOTIDE SEQUENCE</scope>
</reference>
<dbReference type="PANTHER" id="PTHR24543:SF325">
    <property type="entry name" value="F5_8 TYPE C DOMAIN-CONTAINING PROTEIN"/>
    <property type="match status" value="1"/>
</dbReference>
<dbReference type="PROSITE" id="PS50022">
    <property type="entry name" value="FA58C_3"/>
    <property type="match status" value="1"/>
</dbReference>
<dbReference type="Gene3D" id="2.60.120.260">
    <property type="entry name" value="Galactose-binding domain-like"/>
    <property type="match status" value="1"/>
</dbReference>
<evidence type="ECO:0000256" key="1">
    <source>
        <dbReference type="SAM" id="MobiDB-lite"/>
    </source>
</evidence>
<dbReference type="AlphaFoldDB" id="A0A9N7YCA9"/>
<feature type="region of interest" description="Disordered" evidence="1">
    <location>
        <begin position="48"/>
        <end position="68"/>
    </location>
</feature>
<dbReference type="Pfam" id="PF00754">
    <property type="entry name" value="F5_F8_type_C"/>
    <property type="match status" value="1"/>
</dbReference>
<proteinExistence type="predicted"/>
<keyword evidence="4" id="KW-1185">Reference proteome</keyword>
<feature type="domain" description="F5/8 type C" evidence="2">
    <location>
        <begin position="27"/>
        <end position="120"/>
    </location>
</feature>
<protein>
    <recommendedName>
        <fullName evidence="2">F5/8 type C domain-containing protein</fullName>
    </recommendedName>
</protein>
<sequence length="173" mass="19450">MWIWVGPAVMSKGQCLRSLRCACRCSCLLPAQPALAFSRRPNEPEVQRCNSWRRKSNRSRRGRRSRAGGWSPLASDRYQWLEVDLERRTQITAVATQGRYGSSDWLTAYLLMFSDTGHNWRQHRQEDSLGEAGAAAAHTACRTERVTGLIPAAVKVSISRLGVSRSFTVSRSP</sequence>
<gene>
    <name evidence="3" type="ORF">PLEPLA_LOCUS8343</name>
</gene>
<dbReference type="PANTHER" id="PTHR24543">
    <property type="entry name" value="MULTICOPPER OXIDASE-RELATED"/>
    <property type="match status" value="1"/>
</dbReference>
<name>A0A9N7YCA9_PLEPL</name>
<feature type="compositionally biased region" description="Basic residues" evidence="1">
    <location>
        <begin position="51"/>
        <end position="66"/>
    </location>
</feature>
<dbReference type="Proteomes" id="UP001153269">
    <property type="component" value="Unassembled WGS sequence"/>
</dbReference>
<dbReference type="InterPro" id="IPR000421">
    <property type="entry name" value="FA58C"/>
</dbReference>
<dbReference type="PROSITE" id="PS01285">
    <property type="entry name" value="FA58C_1"/>
    <property type="match status" value="1"/>
</dbReference>
<dbReference type="EMBL" id="CADEAL010000457">
    <property type="protein sequence ID" value="CAB1420468.1"/>
    <property type="molecule type" value="Genomic_DNA"/>
</dbReference>
<dbReference type="SUPFAM" id="SSF49785">
    <property type="entry name" value="Galactose-binding domain-like"/>
    <property type="match status" value="1"/>
</dbReference>
<accession>A0A9N7YCA9</accession>
<evidence type="ECO:0000259" key="2">
    <source>
        <dbReference type="PROSITE" id="PS50022"/>
    </source>
</evidence>
<dbReference type="InterPro" id="IPR008979">
    <property type="entry name" value="Galactose-bd-like_sf"/>
</dbReference>
<evidence type="ECO:0000313" key="4">
    <source>
        <dbReference type="Proteomes" id="UP001153269"/>
    </source>
</evidence>